<evidence type="ECO:0000313" key="2">
    <source>
        <dbReference type="EMBL" id="KAK0613674.1"/>
    </source>
</evidence>
<evidence type="ECO:0000313" key="3">
    <source>
        <dbReference type="Proteomes" id="UP001175000"/>
    </source>
</evidence>
<gene>
    <name evidence="2" type="ORF">B0T14DRAFT_569696</name>
</gene>
<dbReference type="EMBL" id="JAULSU010000006">
    <property type="protein sequence ID" value="KAK0613674.1"/>
    <property type="molecule type" value="Genomic_DNA"/>
</dbReference>
<protein>
    <submittedName>
        <fullName evidence="2">Uncharacterized protein</fullName>
    </submittedName>
</protein>
<keyword evidence="1" id="KW-1133">Transmembrane helix</keyword>
<sequence length="141" mass="15811">MARWQDLSSAVEGWANGRPRSFDPIWQGPGGSDSSGSPFPEYYFAADWHVVAFGYYHLACMLLILYKPTPRFAIWTAHSGHQAQILEHARAMCGSCQSEPSNVPAEIALCHSVFLWGALLDDVCERRSLVRLLQQLESYHA</sequence>
<keyword evidence="1" id="KW-0812">Transmembrane</keyword>
<dbReference type="AlphaFoldDB" id="A0AA39WE07"/>
<reference evidence="2" key="1">
    <citation type="submission" date="2023-06" db="EMBL/GenBank/DDBJ databases">
        <title>Genome-scale phylogeny and comparative genomics of the fungal order Sordariales.</title>
        <authorList>
            <consortium name="Lawrence Berkeley National Laboratory"/>
            <person name="Hensen N."/>
            <person name="Bonometti L."/>
            <person name="Westerberg I."/>
            <person name="Brannstrom I.O."/>
            <person name="Guillou S."/>
            <person name="Cros-Aarteil S."/>
            <person name="Calhoun S."/>
            <person name="Haridas S."/>
            <person name="Kuo A."/>
            <person name="Mondo S."/>
            <person name="Pangilinan J."/>
            <person name="Riley R."/>
            <person name="Labutti K."/>
            <person name="Andreopoulos B."/>
            <person name="Lipzen A."/>
            <person name="Chen C."/>
            <person name="Yanf M."/>
            <person name="Daum C."/>
            <person name="Ng V."/>
            <person name="Clum A."/>
            <person name="Steindorff A."/>
            <person name="Ohm R."/>
            <person name="Martin F."/>
            <person name="Silar P."/>
            <person name="Natvig D."/>
            <person name="Lalanne C."/>
            <person name="Gautier V."/>
            <person name="Ament-Velasquez S.L."/>
            <person name="Kruys A."/>
            <person name="Hutchinson M.I."/>
            <person name="Powell A.J."/>
            <person name="Barry K."/>
            <person name="Miller A.N."/>
            <person name="Grigoriev I.V."/>
            <person name="Debuchy R."/>
            <person name="Gladieux P."/>
            <person name="Thoren M.H."/>
            <person name="Johannesson H."/>
        </authorList>
    </citation>
    <scope>NUCLEOTIDE SEQUENCE</scope>
    <source>
        <strain evidence="2">CBS 606.72</strain>
    </source>
</reference>
<evidence type="ECO:0000256" key="1">
    <source>
        <dbReference type="SAM" id="Phobius"/>
    </source>
</evidence>
<accession>A0AA39WE07</accession>
<organism evidence="2 3">
    <name type="scientific">Immersiella caudata</name>
    <dbReference type="NCBI Taxonomy" id="314043"/>
    <lineage>
        <taxon>Eukaryota</taxon>
        <taxon>Fungi</taxon>
        <taxon>Dikarya</taxon>
        <taxon>Ascomycota</taxon>
        <taxon>Pezizomycotina</taxon>
        <taxon>Sordariomycetes</taxon>
        <taxon>Sordariomycetidae</taxon>
        <taxon>Sordariales</taxon>
        <taxon>Lasiosphaeriaceae</taxon>
        <taxon>Immersiella</taxon>
    </lineage>
</organism>
<proteinExistence type="predicted"/>
<keyword evidence="1" id="KW-0472">Membrane</keyword>
<name>A0AA39WE07_9PEZI</name>
<keyword evidence="3" id="KW-1185">Reference proteome</keyword>
<dbReference type="Proteomes" id="UP001175000">
    <property type="component" value="Unassembled WGS sequence"/>
</dbReference>
<feature type="transmembrane region" description="Helical" evidence="1">
    <location>
        <begin position="48"/>
        <end position="66"/>
    </location>
</feature>
<comment type="caution">
    <text evidence="2">The sequence shown here is derived from an EMBL/GenBank/DDBJ whole genome shotgun (WGS) entry which is preliminary data.</text>
</comment>